<protein>
    <submittedName>
        <fullName evidence="1">Uncharacterized protein</fullName>
    </submittedName>
</protein>
<proteinExistence type="predicted"/>
<reference evidence="1 2" key="1">
    <citation type="journal article" date="2014" name="Genome Announc.">
        <title>Complete Genome Sequence of the Thermophilic Polychlorinated Biphenyl Degrader Geobacillus sp. Strain JF8 (NBRC 109937).</title>
        <authorList>
            <person name="Shintani M."/>
            <person name="Ohtsubo Y."/>
            <person name="Fukuda K."/>
            <person name="Hosoyama A."/>
            <person name="Ohji S."/>
            <person name="Yamazoe A."/>
            <person name="Fujita N."/>
            <person name="Nagata Y."/>
            <person name="Tsuda M."/>
            <person name="Hatta T."/>
            <person name="Kimbara K."/>
        </authorList>
    </citation>
    <scope>NUCLEOTIDE SEQUENCE [LARGE SCALE GENOMIC DNA]</scope>
    <source>
        <strain evidence="1 2">JF8</strain>
    </source>
</reference>
<dbReference type="AlphaFoldDB" id="S5Z9X1"/>
<accession>S5Z9X1</accession>
<dbReference type="PATRIC" id="fig|1345697.3.peg.539"/>
<dbReference type="KEGG" id="gjf:M493_03210"/>
<organism evidence="1 2">
    <name type="scientific">Geobacillus genomosp. 3</name>
    <dbReference type="NCBI Taxonomy" id="1921421"/>
    <lineage>
        <taxon>Bacteria</taxon>
        <taxon>Bacillati</taxon>
        <taxon>Bacillota</taxon>
        <taxon>Bacilli</taxon>
        <taxon>Bacillales</taxon>
        <taxon>Anoxybacillaceae</taxon>
        <taxon>Geobacillus</taxon>
    </lineage>
</organism>
<name>S5Z9X1_GEOG3</name>
<keyword evidence="2" id="KW-1185">Reference proteome</keyword>
<dbReference type="STRING" id="1921421.M493_03210"/>
<dbReference type="HOGENOM" id="CLU_3310380_0_0_9"/>
<gene>
    <name evidence="1" type="ORF">M493_03210</name>
</gene>
<evidence type="ECO:0000313" key="1">
    <source>
        <dbReference type="EMBL" id="AGT30950.1"/>
    </source>
</evidence>
<evidence type="ECO:0000313" key="2">
    <source>
        <dbReference type="Proteomes" id="UP000015500"/>
    </source>
</evidence>
<sequence length="39" mass="4788">MWTSGHLPLMREAAFARLFFQKTCWKNIFVKRKHTVMLY</sequence>
<dbReference type="EMBL" id="CP006254">
    <property type="protein sequence ID" value="AGT30950.1"/>
    <property type="molecule type" value="Genomic_DNA"/>
</dbReference>
<dbReference type="Proteomes" id="UP000015500">
    <property type="component" value="Chromosome"/>
</dbReference>